<sequence length="238" mass="25932">DGALREAAGARQFSDEFQRTIHPFEPMIAASGDTAMQSVQKLMTTAAGLTIGNPAQKAQLAAGIIQQYGIDIEMLDSMLSGQQMDPQTQQNHGIQQMIQQELAPMRQFMGQIGQQRQEYQQNQNNQIGGEIESFAQDPKNEFFQDVREYMADMMEMAANRGEPMTIQQAYDKACLITPTVSGIQAQRNKATAAMTGNKRAAGKRRAASSLHGTPSGGAGGEQTNTLRGTIEDAWDDAT</sequence>
<reference evidence="2" key="1">
    <citation type="journal article" date="2014" name="Front. Microbiol.">
        <title>High frequency of phylogenetically diverse reductive dehalogenase-homologous genes in deep subseafloor sedimentary metagenomes.</title>
        <authorList>
            <person name="Kawai M."/>
            <person name="Futagami T."/>
            <person name="Toyoda A."/>
            <person name="Takaki Y."/>
            <person name="Nishi S."/>
            <person name="Hori S."/>
            <person name="Arai W."/>
            <person name="Tsubouchi T."/>
            <person name="Morono Y."/>
            <person name="Uchiyama I."/>
            <person name="Ito T."/>
            <person name="Fujiyama A."/>
            <person name="Inagaki F."/>
            <person name="Takami H."/>
        </authorList>
    </citation>
    <scope>NUCLEOTIDE SEQUENCE</scope>
    <source>
        <strain evidence="2">Expedition CK06-06</strain>
    </source>
</reference>
<comment type="caution">
    <text evidence="2">The sequence shown here is derived from an EMBL/GenBank/DDBJ whole genome shotgun (WGS) entry which is preliminary data.</text>
</comment>
<gene>
    <name evidence="2" type="ORF">S01H1_48648</name>
</gene>
<dbReference type="EMBL" id="BARS01031248">
    <property type="protein sequence ID" value="GAG28224.1"/>
    <property type="molecule type" value="Genomic_DNA"/>
</dbReference>
<dbReference type="AlphaFoldDB" id="X0WBA4"/>
<proteinExistence type="predicted"/>
<organism evidence="2">
    <name type="scientific">marine sediment metagenome</name>
    <dbReference type="NCBI Taxonomy" id="412755"/>
    <lineage>
        <taxon>unclassified sequences</taxon>
        <taxon>metagenomes</taxon>
        <taxon>ecological metagenomes</taxon>
    </lineage>
</organism>
<accession>X0WBA4</accession>
<evidence type="ECO:0000256" key="1">
    <source>
        <dbReference type="SAM" id="MobiDB-lite"/>
    </source>
</evidence>
<protein>
    <submittedName>
        <fullName evidence="2">Uncharacterized protein</fullName>
    </submittedName>
</protein>
<evidence type="ECO:0000313" key="2">
    <source>
        <dbReference type="EMBL" id="GAG28224.1"/>
    </source>
</evidence>
<feature type="non-terminal residue" evidence="2">
    <location>
        <position position="1"/>
    </location>
</feature>
<name>X0WBA4_9ZZZZ</name>
<feature type="region of interest" description="Disordered" evidence="1">
    <location>
        <begin position="190"/>
        <end position="238"/>
    </location>
</feature>